<gene>
    <name evidence="2" type="ORF">RDV89_05625</name>
</gene>
<evidence type="ECO:0000256" key="1">
    <source>
        <dbReference type="SAM" id="Phobius"/>
    </source>
</evidence>
<sequence>MPVLVLITAVPALAVLALAVLTAIGARRRGGGWPVVVASGALFPLAWVAWYLVDDRSARAH</sequence>
<dbReference type="RefSeq" id="WP_315731961.1">
    <property type="nucleotide sequence ID" value="NZ_JAVYII010000002.1"/>
</dbReference>
<evidence type="ECO:0000313" key="2">
    <source>
        <dbReference type="EMBL" id="MDT9592537.1"/>
    </source>
</evidence>
<comment type="caution">
    <text evidence="2">The sequence shown here is derived from an EMBL/GenBank/DDBJ whole genome shotgun (WGS) entry which is preliminary data.</text>
</comment>
<proteinExistence type="predicted"/>
<keyword evidence="1" id="KW-0812">Transmembrane</keyword>
<name>A0ABU3PTH8_9ACTN</name>
<reference evidence="2 3" key="1">
    <citation type="submission" date="2023-08" db="EMBL/GenBank/DDBJ databases">
        <title>Nocardioides seae sp. nov., a bacterium isolated from a soil.</title>
        <authorList>
            <person name="Wang X."/>
        </authorList>
    </citation>
    <scope>NUCLEOTIDE SEQUENCE [LARGE SCALE GENOMIC DNA]</scope>
    <source>
        <strain evidence="2 3">YZH12</strain>
    </source>
</reference>
<feature type="transmembrane region" description="Helical" evidence="1">
    <location>
        <begin position="35"/>
        <end position="53"/>
    </location>
</feature>
<keyword evidence="3" id="KW-1185">Reference proteome</keyword>
<dbReference type="Proteomes" id="UP001268542">
    <property type="component" value="Unassembled WGS sequence"/>
</dbReference>
<evidence type="ECO:0008006" key="4">
    <source>
        <dbReference type="Google" id="ProtNLM"/>
    </source>
</evidence>
<organism evidence="2 3">
    <name type="scientific">Nocardioides imazamoxiresistens</name>
    <dbReference type="NCBI Taxonomy" id="3231893"/>
    <lineage>
        <taxon>Bacteria</taxon>
        <taxon>Bacillati</taxon>
        <taxon>Actinomycetota</taxon>
        <taxon>Actinomycetes</taxon>
        <taxon>Propionibacteriales</taxon>
        <taxon>Nocardioidaceae</taxon>
        <taxon>Nocardioides</taxon>
    </lineage>
</organism>
<evidence type="ECO:0000313" key="3">
    <source>
        <dbReference type="Proteomes" id="UP001268542"/>
    </source>
</evidence>
<dbReference type="EMBL" id="JAVYII010000002">
    <property type="protein sequence ID" value="MDT9592537.1"/>
    <property type="molecule type" value="Genomic_DNA"/>
</dbReference>
<accession>A0ABU3PTH8</accession>
<keyword evidence="1" id="KW-1133">Transmembrane helix</keyword>
<protein>
    <recommendedName>
        <fullName evidence="4">Cardiolipin synthase N-terminal domain-containing protein</fullName>
    </recommendedName>
</protein>
<keyword evidence="1" id="KW-0472">Membrane</keyword>